<accession>A0A1I3QEP0</accession>
<dbReference type="RefSeq" id="WP_093229720.1">
    <property type="nucleotide sequence ID" value="NZ_FORR01000007.1"/>
</dbReference>
<evidence type="ECO:0008006" key="3">
    <source>
        <dbReference type="Google" id="ProtNLM"/>
    </source>
</evidence>
<evidence type="ECO:0000313" key="1">
    <source>
        <dbReference type="EMBL" id="SFJ31999.1"/>
    </source>
</evidence>
<dbReference type="EMBL" id="FORR01000007">
    <property type="protein sequence ID" value="SFJ31999.1"/>
    <property type="molecule type" value="Genomic_DNA"/>
</dbReference>
<protein>
    <recommendedName>
        <fullName evidence="3">Carbohydrate binding domain-containing protein</fullName>
    </recommendedName>
</protein>
<dbReference type="AlphaFoldDB" id="A0A1I3QEP0"/>
<dbReference type="Proteomes" id="UP000199545">
    <property type="component" value="Unassembled WGS sequence"/>
</dbReference>
<keyword evidence="2" id="KW-1185">Reference proteome</keyword>
<dbReference type="OrthoDB" id="2988614at2"/>
<dbReference type="Gene3D" id="2.60.120.260">
    <property type="entry name" value="Galactose-binding domain-like"/>
    <property type="match status" value="1"/>
</dbReference>
<organism evidence="1 2">
    <name type="scientific">Thermoflavimicrobium dichotomicum</name>
    <dbReference type="NCBI Taxonomy" id="46223"/>
    <lineage>
        <taxon>Bacteria</taxon>
        <taxon>Bacillati</taxon>
        <taxon>Bacillota</taxon>
        <taxon>Bacilli</taxon>
        <taxon>Bacillales</taxon>
        <taxon>Thermoactinomycetaceae</taxon>
        <taxon>Thermoflavimicrobium</taxon>
    </lineage>
</organism>
<reference evidence="1 2" key="1">
    <citation type="submission" date="2016-10" db="EMBL/GenBank/DDBJ databases">
        <authorList>
            <person name="de Groot N.N."/>
        </authorList>
    </citation>
    <scope>NUCLEOTIDE SEQUENCE [LARGE SCALE GENOMIC DNA]</scope>
    <source>
        <strain evidence="1 2">DSM 44778</strain>
    </source>
</reference>
<gene>
    <name evidence="1" type="ORF">SAMN05421852_107121</name>
</gene>
<name>A0A1I3QEP0_9BACL</name>
<proteinExistence type="predicted"/>
<sequence length="156" mass="17534">MTCSNKNILLNGGFRQGLRPWEGKNIKRVQNPVVSGDASLLLGSSSSEPSVLKQRIQTDHLESSCAYYLYFRLLNASPNQYRPTIFATVVYFDSHGKWLRATPLMITLPQPKALRFSPYFTIVPSPPKGTRSISVVFSLNKGKVFVDYIRLASHKV</sequence>
<evidence type="ECO:0000313" key="2">
    <source>
        <dbReference type="Proteomes" id="UP000199545"/>
    </source>
</evidence>